<dbReference type="EMBL" id="JANPWB010000002">
    <property type="protein sequence ID" value="KAJ1206507.1"/>
    <property type="molecule type" value="Genomic_DNA"/>
</dbReference>
<sequence>MRSAQLTHRPTIRSPSAPTAMRHFSLIPVGPSPRRGPQKPPRGKGERRTFPTCHRSSTTRCRPPSSPPTCLIQLLWPAGRGPRTTPSFRPLHSAATHSLPASQATVPRPTVTRALRCALTVPALLSSPALSPAATATAGGSSCCHLPLCLFGGHPPLSRTAKMSGGPAEVIPQSSTRTVTCCSPACWAAAHGPSHRGPRALPCRHGTPALSRSVPCGSHSSRRLLLLSPLRQTAPAVVSHSPRLSPTGPNAGPPSTTGLSPLATTANWARLPL</sequence>
<proteinExistence type="predicted"/>
<comment type="caution">
    <text evidence="2">The sequence shown here is derived from an EMBL/GenBank/DDBJ whole genome shotgun (WGS) entry which is preliminary data.</text>
</comment>
<feature type="compositionally biased region" description="Polar residues" evidence="1">
    <location>
        <begin position="1"/>
        <end position="17"/>
    </location>
</feature>
<feature type="region of interest" description="Disordered" evidence="1">
    <location>
        <begin position="1"/>
        <end position="66"/>
    </location>
</feature>
<evidence type="ECO:0000313" key="3">
    <source>
        <dbReference type="Proteomes" id="UP001066276"/>
    </source>
</evidence>
<dbReference type="AlphaFoldDB" id="A0AAV7W1U3"/>
<keyword evidence="3" id="KW-1185">Reference proteome</keyword>
<feature type="compositionally biased region" description="Polar residues" evidence="1">
    <location>
        <begin position="242"/>
        <end position="264"/>
    </location>
</feature>
<gene>
    <name evidence="2" type="ORF">NDU88_001912</name>
</gene>
<dbReference type="Proteomes" id="UP001066276">
    <property type="component" value="Chromosome 1_2"/>
</dbReference>
<organism evidence="2 3">
    <name type="scientific">Pleurodeles waltl</name>
    <name type="common">Iberian ribbed newt</name>
    <dbReference type="NCBI Taxonomy" id="8319"/>
    <lineage>
        <taxon>Eukaryota</taxon>
        <taxon>Metazoa</taxon>
        <taxon>Chordata</taxon>
        <taxon>Craniata</taxon>
        <taxon>Vertebrata</taxon>
        <taxon>Euteleostomi</taxon>
        <taxon>Amphibia</taxon>
        <taxon>Batrachia</taxon>
        <taxon>Caudata</taxon>
        <taxon>Salamandroidea</taxon>
        <taxon>Salamandridae</taxon>
        <taxon>Pleurodelinae</taxon>
        <taxon>Pleurodeles</taxon>
    </lineage>
</organism>
<evidence type="ECO:0000313" key="2">
    <source>
        <dbReference type="EMBL" id="KAJ1206507.1"/>
    </source>
</evidence>
<accession>A0AAV7W1U3</accession>
<evidence type="ECO:0000256" key="1">
    <source>
        <dbReference type="SAM" id="MobiDB-lite"/>
    </source>
</evidence>
<reference evidence="2" key="1">
    <citation type="journal article" date="2022" name="bioRxiv">
        <title>Sequencing and chromosome-scale assembly of the giantPleurodeles waltlgenome.</title>
        <authorList>
            <person name="Brown T."/>
            <person name="Elewa A."/>
            <person name="Iarovenko S."/>
            <person name="Subramanian E."/>
            <person name="Araus A.J."/>
            <person name="Petzold A."/>
            <person name="Susuki M."/>
            <person name="Suzuki K.-i.T."/>
            <person name="Hayashi T."/>
            <person name="Toyoda A."/>
            <person name="Oliveira C."/>
            <person name="Osipova E."/>
            <person name="Leigh N.D."/>
            <person name="Simon A."/>
            <person name="Yun M.H."/>
        </authorList>
    </citation>
    <scope>NUCLEOTIDE SEQUENCE</scope>
    <source>
        <strain evidence="2">20211129_DDA</strain>
        <tissue evidence="2">Liver</tissue>
    </source>
</reference>
<protein>
    <submittedName>
        <fullName evidence="2">Uncharacterized protein</fullName>
    </submittedName>
</protein>
<name>A0AAV7W1U3_PLEWA</name>
<feature type="region of interest" description="Disordered" evidence="1">
    <location>
        <begin position="236"/>
        <end position="264"/>
    </location>
</feature>